<sequence>MAKPDIEDVADQLISVFKDQFPDALSAVDSAKVTPLNPKPPLQWVFGDVQSAPQMPAMLFIGRETQEKDDNYQWRNQTYQFEIEAYVSSSDVQQLNRIVRRYGTAIDNVLRANQTLGGLSRNLTNINQKLYDSMKAPTGLFQVVAVSFNVTVITD</sequence>
<protein>
    <recommendedName>
        <fullName evidence="3">Tail terminator</fullName>
    </recommendedName>
</protein>
<reference evidence="1 2" key="1">
    <citation type="journal article" date="2024" name="Int. J. Mol. Sci.">
        <title>Exploration of Alicyclobacillus spp. Genome in Search of Antibiotic Resistance.</title>
        <authorList>
            <person name="Bucka-Kolendo J."/>
            <person name="Kiousi D.E."/>
            <person name="Dekowska A."/>
            <person name="Mikolajczuk-Szczyrba A."/>
            <person name="Karadedos D.M."/>
            <person name="Michael P."/>
            <person name="Galanis A."/>
            <person name="Sokolowska B."/>
        </authorList>
    </citation>
    <scope>NUCLEOTIDE SEQUENCE [LARGE SCALE GENOMIC DNA]</scope>
    <source>
        <strain evidence="1 2">KKP 3000</strain>
    </source>
</reference>
<dbReference type="EMBL" id="JBDXSU010000026">
    <property type="protein sequence ID" value="MFB5192654.1"/>
    <property type="molecule type" value="Genomic_DNA"/>
</dbReference>
<dbReference type="RefSeq" id="WP_275474235.1">
    <property type="nucleotide sequence ID" value="NZ_CP162940.1"/>
</dbReference>
<gene>
    <name evidence="1" type="ORF">KKP3000_001863</name>
</gene>
<dbReference type="Proteomes" id="UP001579974">
    <property type="component" value="Unassembled WGS sequence"/>
</dbReference>
<organism evidence="1 2">
    <name type="scientific">Alicyclobacillus fastidiosus</name>
    <dbReference type="NCBI Taxonomy" id="392011"/>
    <lineage>
        <taxon>Bacteria</taxon>
        <taxon>Bacillati</taxon>
        <taxon>Bacillota</taxon>
        <taxon>Bacilli</taxon>
        <taxon>Bacillales</taxon>
        <taxon>Alicyclobacillaceae</taxon>
        <taxon>Alicyclobacillus</taxon>
    </lineage>
</organism>
<comment type="caution">
    <text evidence="1">The sequence shown here is derived from an EMBL/GenBank/DDBJ whole genome shotgun (WGS) entry which is preliminary data.</text>
</comment>
<evidence type="ECO:0000313" key="2">
    <source>
        <dbReference type="Proteomes" id="UP001579974"/>
    </source>
</evidence>
<name>A0ABV5AK32_9BACL</name>
<proteinExistence type="predicted"/>
<evidence type="ECO:0008006" key="3">
    <source>
        <dbReference type="Google" id="ProtNLM"/>
    </source>
</evidence>
<keyword evidence="2" id="KW-1185">Reference proteome</keyword>
<accession>A0ABV5AK32</accession>
<evidence type="ECO:0000313" key="1">
    <source>
        <dbReference type="EMBL" id="MFB5192654.1"/>
    </source>
</evidence>